<dbReference type="AlphaFoldDB" id="A0A972JJ51"/>
<gene>
    <name evidence="1" type="ORF">G6047_07400</name>
</gene>
<evidence type="ECO:0000313" key="2">
    <source>
        <dbReference type="Proteomes" id="UP000712080"/>
    </source>
</evidence>
<reference evidence="1" key="1">
    <citation type="submission" date="2020-02" db="EMBL/GenBank/DDBJ databases">
        <title>Flavobacterium sp. genome.</title>
        <authorList>
            <person name="Jung H.S."/>
            <person name="Baek J.H."/>
            <person name="Jeon C.O."/>
        </authorList>
    </citation>
    <scope>NUCLEOTIDE SEQUENCE</scope>
    <source>
        <strain evidence="1">SE-s28</strain>
    </source>
</reference>
<keyword evidence="2" id="KW-1185">Reference proteome</keyword>
<name>A0A972JJ51_9FLAO</name>
<sequence length="457" mass="52378">MKKVLYLLIVVSLVLCRCANKPEAKEQKQVAISEIVKTETAFINPPLKHIDVPYREFIVSAQKGKKITLASGSKIVFPPDAFVDSDGKIVKGDVTVLYREFKDPAAIFMAGIPMAYDSLAPTHVFESAAMFEIKALQNGSALGVNPQRKPQLSLDSRSKSPDYNTYYLDTIQKKWKLKGDAVFSDSAKQAKAVDTVYSDDEFIIDGGQPDLPVSPQKPSQASGNRPVFSVDAESYAMFPEFKIYKDTEFEVDESEKNYNPKDSETEWDKVQLAKTETRGIYQITFKTRQRIVSYRVRPVYTGKRYDEAIKAFNSEYAKYEKVRQKALAKIEVQRRVQCFFEIDNFGFWNCDRLFREQTEKLQALFADENGNPIKLSLYYLVNKQYNTVFTFYDGGISIVPDSRNTIWTVKEGKFVYCPYPEFIKAEKQQKNGTCTFRMTTYKDSITNYDQVKKLLQI</sequence>
<proteinExistence type="predicted"/>
<dbReference type="Proteomes" id="UP000712080">
    <property type="component" value="Unassembled WGS sequence"/>
</dbReference>
<protein>
    <submittedName>
        <fullName evidence="1">Uncharacterized protein</fullName>
    </submittedName>
</protein>
<accession>A0A972JJ51</accession>
<comment type="caution">
    <text evidence="1">The sequence shown here is derived from an EMBL/GenBank/DDBJ whole genome shotgun (WGS) entry which is preliminary data.</text>
</comment>
<evidence type="ECO:0000313" key="1">
    <source>
        <dbReference type="EMBL" id="NMH27852.1"/>
    </source>
</evidence>
<organism evidence="1 2">
    <name type="scientific">Flavobacterium silvaticum</name>
    <dbReference type="NCBI Taxonomy" id="1852020"/>
    <lineage>
        <taxon>Bacteria</taxon>
        <taxon>Pseudomonadati</taxon>
        <taxon>Bacteroidota</taxon>
        <taxon>Flavobacteriia</taxon>
        <taxon>Flavobacteriales</taxon>
        <taxon>Flavobacteriaceae</taxon>
        <taxon>Flavobacterium</taxon>
    </lineage>
</organism>
<dbReference type="EMBL" id="JAAMPU010000103">
    <property type="protein sequence ID" value="NMH27852.1"/>
    <property type="molecule type" value="Genomic_DNA"/>
</dbReference>
<dbReference type="RefSeq" id="WP_169526903.1">
    <property type="nucleotide sequence ID" value="NZ_JAAMPU010000103.1"/>
</dbReference>